<dbReference type="STRING" id="641491.DND132_2672"/>
<dbReference type="EMBL" id="CP003220">
    <property type="protein sequence ID" value="EGB15875.1"/>
    <property type="molecule type" value="Genomic_DNA"/>
</dbReference>
<dbReference type="OrthoDB" id="5465273at2"/>
<gene>
    <name evidence="2" type="ORF">DND132_2672</name>
</gene>
<name>F0JIX6_9BACT</name>
<evidence type="ECO:0000313" key="2">
    <source>
        <dbReference type="EMBL" id="EGB15875.1"/>
    </source>
</evidence>
<protein>
    <recommendedName>
        <fullName evidence="4">Lipoprotein</fullName>
    </recommendedName>
</protein>
<keyword evidence="3" id="KW-1185">Reference proteome</keyword>
<dbReference type="PROSITE" id="PS51257">
    <property type="entry name" value="PROKAR_LIPOPROTEIN"/>
    <property type="match status" value="1"/>
</dbReference>
<evidence type="ECO:0008006" key="4">
    <source>
        <dbReference type="Google" id="ProtNLM"/>
    </source>
</evidence>
<feature type="signal peptide" evidence="1">
    <location>
        <begin position="1"/>
        <end position="20"/>
    </location>
</feature>
<feature type="chain" id="PRO_5003251074" description="Lipoprotein" evidence="1">
    <location>
        <begin position="21"/>
        <end position="92"/>
    </location>
</feature>
<keyword evidence="1" id="KW-0732">Signal</keyword>
<dbReference type="AlphaFoldDB" id="F0JIX6"/>
<evidence type="ECO:0000256" key="1">
    <source>
        <dbReference type="SAM" id="SignalP"/>
    </source>
</evidence>
<sequence precursor="true">MRRIIVATLSAALVAAVLLSGGCSKPWTHPDYSGKELDRKFQEDSLKCEVVAGEEFPLDKHKQNKRFLMCMADLGWNYHPDGEGYRFQTKPR</sequence>
<dbReference type="HOGENOM" id="CLU_2408443_0_0_7"/>
<dbReference type="KEGG" id="ddn:DND132_2672"/>
<reference evidence="2 3" key="1">
    <citation type="journal article" date="2011" name="J. Bacteriol.">
        <title>Genome sequence of the mercury-methylating strain Desulfovibrio desulfuricans ND132.</title>
        <authorList>
            <person name="Brown S.D."/>
            <person name="Gilmour C.C."/>
            <person name="Kucken A.M."/>
            <person name="Wall J.D."/>
            <person name="Elias D.A."/>
            <person name="Brandt C.C."/>
            <person name="Podar M."/>
            <person name="Chertkov O."/>
            <person name="Held B."/>
            <person name="Bruce D.C."/>
            <person name="Detter J.C."/>
            <person name="Tapia R."/>
            <person name="Han C.S."/>
            <person name="Goodwin L.A."/>
            <person name="Cheng J.F."/>
            <person name="Pitluck S."/>
            <person name="Woyke T."/>
            <person name="Mikhailova N."/>
            <person name="Ivanova N.N."/>
            <person name="Han J."/>
            <person name="Lucas S."/>
            <person name="Lapidus A.L."/>
            <person name="Land M.L."/>
            <person name="Hauser L.J."/>
            <person name="Palumbo A.V."/>
        </authorList>
    </citation>
    <scope>NUCLEOTIDE SEQUENCE [LARGE SCALE GENOMIC DNA]</scope>
    <source>
        <strain evidence="2 3">ND132</strain>
    </source>
</reference>
<accession>F0JIX6</accession>
<dbReference type="Proteomes" id="UP000007845">
    <property type="component" value="Chromosome"/>
</dbReference>
<proteinExistence type="predicted"/>
<evidence type="ECO:0000313" key="3">
    <source>
        <dbReference type="Proteomes" id="UP000007845"/>
    </source>
</evidence>
<dbReference type="RefSeq" id="WP_014323301.1">
    <property type="nucleotide sequence ID" value="NC_016803.1"/>
</dbReference>
<organism evidence="2 3">
    <name type="scientific">Pseudodesulfovibrio mercurii</name>
    <dbReference type="NCBI Taxonomy" id="641491"/>
    <lineage>
        <taxon>Bacteria</taxon>
        <taxon>Pseudomonadati</taxon>
        <taxon>Thermodesulfobacteriota</taxon>
        <taxon>Desulfovibrionia</taxon>
        <taxon>Desulfovibrionales</taxon>
        <taxon>Desulfovibrionaceae</taxon>
    </lineage>
</organism>